<keyword evidence="1" id="KW-0472">Membrane</keyword>
<evidence type="ECO:0008006" key="4">
    <source>
        <dbReference type="Google" id="ProtNLM"/>
    </source>
</evidence>
<sequence>MNKSTAIFGGAGLGILIGLLIGMSTSGTVGLIIGSLASFLLVLLGFKEKGDSNSQTLRVGSFGLFCSLAIIIGLFFRVNNSFTPTLKSEIEMWTADSIFSMDEAKAFVLYERFGFVPSGVKVDSTIDRKRAQSVLYGTKVSISDCEKTQGYKDKDFPIQNELNAYKRLGGVWEKIANAIEKEVDIDNQKTTLHIFQQCLCNNN</sequence>
<organism evidence="2 3">
    <name type="scientific">Algibacter miyuki</name>
    <dbReference type="NCBI Taxonomy" id="1306933"/>
    <lineage>
        <taxon>Bacteria</taxon>
        <taxon>Pseudomonadati</taxon>
        <taxon>Bacteroidota</taxon>
        <taxon>Flavobacteriia</taxon>
        <taxon>Flavobacteriales</taxon>
        <taxon>Flavobacteriaceae</taxon>
        <taxon>Algibacter</taxon>
    </lineage>
</organism>
<accession>A0ABV5GYZ9</accession>
<feature type="transmembrane region" description="Helical" evidence="1">
    <location>
        <begin position="7"/>
        <end position="23"/>
    </location>
</feature>
<evidence type="ECO:0000256" key="1">
    <source>
        <dbReference type="SAM" id="Phobius"/>
    </source>
</evidence>
<keyword evidence="3" id="KW-1185">Reference proteome</keyword>
<evidence type="ECO:0000313" key="2">
    <source>
        <dbReference type="EMBL" id="MFB9104879.1"/>
    </source>
</evidence>
<dbReference type="Proteomes" id="UP001589590">
    <property type="component" value="Unassembled WGS sequence"/>
</dbReference>
<proteinExistence type="predicted"/>
<name>A0ABV5GYZ9_9FLAO</name>
<dbReference type="EMBL" id="JBHMFA010000005">
    <property type="protein sequence ID" value="MFB9104879.1"/>
    <property type="molecule type" value="Genomic_DNA"/>
</dbReference>
<comment type="caution">
    <text evidence="2">The sequence shown here is derived from an EMBL/GenBank/DDBJ whole genome shotgun (WGS) entry which is preliminary data.</text>
</comment>
<reference evidence="2 3" key="1">
    <citation type="submission" date="2024-09" db="EMBL/GenBank/DDBJ databases">
        <authorList>
            <person name="Sun Q."/>
            <person name="Mori K."/>
        </authorList>
    </citation>
    <scope>NUCLEOTIDE SEQUENCE [LARGE SCALE GENOMIC DNA]</scope>
    <source>
        <strain evidence="2 3">CECT 8300</strain>
    </source>
</reference>
<dbReference type="RefSeq" id="WP_290273112.1">
    <property type="nucleotide sequence ID" value="NZ_JAUFQP010000013.1"/>
</dbReference>
<keyword evidence="1" id="KW-1133">Transmembrane helix</keyword>
<keyword evidence="1" id="KW-0812">Transmembrane</keyword>
<protein>
    <recommendedName>
        <fullName evidence="4">DUF4190 domain-containing protein</fullName>
    </recommendedName>
</protein>
<feature type="transmembrane region" description="Helical" evidence="1">
    <location>
        <begin position="29"/>
        <end position="46"/>
    </location>
</feature>
<gene>
    <name evidence="2" type="ORF">ACFFU1_08205</name>
</gene>
<evidence type="ECO:0000313" key="3">
    <source>
        <dbReference type="Proteomes" id="UP001589590"/>
    </source>
</evidence>
<feature type="transmembrane region" description="Helical" evidence="1">
    <location>
        <begin position="58"/>
        <end position="78"/>
    </location>
</feature>